<evidence type="ECO:0000313" key="3">
    <source>
        <dbReference type="Proteomes" id="UP000232722"/>
    </source>
</evidence>
<feature type="region of interest" description="Disordered" evidence="1">
    <location>
        <begin position="1"/>
        <end position="207"/>
    </location>
</feature>
<organism evidence="2 3">
    <name type="scientific">Rhizophagus irregularis</name>
    <dbReference type="NCBI Taxonomy" id="588596"/>
    <lineage>
        <taxon>Eukaryota</taxon>
        <taxon>Fungi</taxon>
        <taxon>Fungi incertae sedis</taxon>
        <taxon>Mucoromycota</taxon>
        <taxon>Glomeromycotina</taxon>
        <taxon>Glomeromycetes</taxon>
        <taxon>Glomerales</taxon>
        <taxon>Glomeraceae</taxon>
        <taxon>Rhizophagus</taxon>
    </lineage>
</organism>
<dbReference type="VEuPathDB" id="FungiDB:RhiirA1_478551"/>
<sequence>MDKFKETSLQEERGRGRTPRHFQEEDISHSHQKDTSLRKNDKYSRQEDTLLNRNRSRTPLSHREDTLLNRNRSRTPLSRREDTLLNRNRSRTPLSRQEDTLLSRNRSRTPLSHREDTLLNRNRSRTPLSHQEDTLLNRNRSRTPLSHGSTGKNRSPTSYSRREDFPLNINRSRSPYSPYSHREDSLLNIRERETRQRSENREGDREEITELRSALSYLIREVEEIRYDKESLHQIDSHQTRIQYSSSPDPSSARHTKVRNNLEPMNHKYKKAFRDEVVQILKGLDNSLFINHTRRWLDIEKNVSQNTLPAIKKALGDQFQYTDTELKKVLQNLHRHRRDAYTVSLDPLKSKANKQRTGINSRRKDKKERRQRGLQYMVDNEDQLLIDLQPPMEWDDWINNLNEVIGNSNYHSDEVSESDEEKVQEEKDNKIRPSRKESSNHVLHVYDKQWRSQRARLLLRRADEVGETIQNIKMTRKRWYNDQTYVENNSKPPLNAPKWTISTSYHTE</sequence>
<dbReference type="VEuPathDB" id="FungiDB:FUN_012615"/>
<dbReference type="AlphaFoldDB" id="A0A2N0NR18"/>
<feature type="region of interest" description="Disordered" evidence="1">
    <location>
        <begin position="489"/>
        <end position="508"/>
    </location>
</feature>
<feature type="compositionally biased region" description="Polar residues" evidence="1">
    <location>
        <begin position="136"/>
        <end position="159"/>
    </location>
</feature>
<feature type="compositionally biased region" description="Basic residues" evidence="1">
    <location>
        <begin position="361"/>
        <end position="372"/>
    </location>
</feature>
<reference evidence="2 3" key="2">
    <citation type="submission" date="2017-09" db="EMBL/GenBank/DDBJ databases">
        <title>Extensive intraspecific genome diversity in a model arbuscular mycorrhizal fungus.</title>
        <authorList>
            <person name="Chen E.C."/>
            <person name="Morin E."/>
            <person name="Beaudet D."/>
            <person name="Noel J."/>
            <person name="Ndikumana S."/>
            <person name="Charron P."/>
            <person name="St-Onge C."/>
            <person name="Giorgi J."/>
            <person name="Grigoriev I.V."/>
            <person name="Roux C."/>
            <person name="Martin F.M."/>
            <person name="Corradi N."/>
        </authorList>
    </citation>
    <scope>NUCLEOTIDE SEQUENCE [LARGE SCALE GENOMIC DNA]</scope>
    <source>
        <strain evidence="2 3">A5</strain>
    </source>
</reference>
<evidence type="ECO:0000256" key="1">
    <source>
        <dbReference type="SAM" id="MobiDB-lite"/>
    </source>
</evidence>
<dbReference type="Proteomes" id="UP000232722">
    <property type="component" value="Unassembled WGS sequence"/>
</dbReference>
<feature type="compositionally biased region" description="Basic and acidic residues" evidence="1">
    <location>
        <begin position="180"/>
        <end position="207"/>
    </location>
</feature>
<evidence type="ECO:0000313" key="2">
    <source>
        <dbReference type="EMBL" id="PKB97021.1"/>
    </source>
</evidence>
<feature type="compositionally biased region" description="Polar residues" evidence="1">
    <location>
        <begin position="240"/>
        <end position="250"/>
    </location>
</feature>
<feature type="region of interest" description="Disordered" evidence="1">
    <location>
        <begin position="237"/>
        <end position="256"/>
    </location>
</feature>
<comment type="caution">
    <text evidence="2">The sequence shown here is derived from an EMBL/GenBank/DDBJ whole genome shotgun (WGS) entry which is preliminary data.</text>
</comment>
<gene>
    <name evidence="2" type="ORF">RhiirA5_433859</name>
</gene>
<protein>
    <submittedName>
        <fullName evidence="2">Uncharacterized protein</fullName>
    </submittedName>
</protein>
<dbReference type="VEuPathDB" id="FungiDB:RhiirFUN_025111"/>
<feature type="compositionally biased region" description="Basic and acidic residues" evidence="1">
    <location>
        <begin position="1"/>
        <end position="50"/>
    </location>
</feature>
<accession>A0A2N0NR18</accession>
<dbReference type="EMBL" id="LLXJ01003477">
    <property type="protein sequence ID" value="PKB97021.1"/>
    <property type="molecule type" value="Genomic_DNA"/>
</dbReference>
<proteinExistence type="predicted"/>
<feature type="compositionally biased region" description="Polar residues" evidence="1">
    <location>
        <begin position="119"/>
        <end position="129"/>
    </location>
</feature>
<feature type="compositionally biased region" description="Basic and acidic residues" evidence="1">
    <location>
        <begin position="424"/>
        <end position="440"/>
    </location>
</feature>
<feature type="compositionally biased region" description="Polar residues" evidence="1">
    <location>
        <begin position="85"/>
        <end position="95"/>
    </location>
</feature>
<reference evidence="2 3" key="1">
    <citation type="submission" date="2016-04" db="EMBL/GenBank/DDBJ databases">
        <title>Genome analyses suggest a sexual origin of heterokaryosis in a supposedly ancient asexual fungus.</title>
        <authorList>
            <person name="Ropars J."/>
            <person name="Sedzielewska K."/>
            <person name="Noel J."/>
            <person name="Charron P."/>
            <person name="Farinelli L."/>
            <person name="Marton T."/>
            <person name="Kruger M."/>
            <person name="Pelin A."/>
            <person name="Brachmann A."/>
            <person name="Corradi N."/>
        </authorList>
    </citation>
    <scope>NUCLEOTIDE SEQUENCE [LARGE SCALE GENOMIC DNA]</scope>
    <source>
        <strain evidence="2 3">A5</strain>
    </source>
</reference>
<feature type="region of interest" description="Disordered" evidence="1">
    <location>
        <begin position="409"/>
        <end position="440"/>
    </location>
</feature>
<feature type="region of interest" description="Disordered" evidence="1">
    <location>
        <begin position="343"/>
        <end position="374"/>
    </location>
</feature>
<name>A0A2N0NR18_9GLOM</name>